<evidence type="ECO:0000313" key="2">
    <source>
        <dbReference type="EMBL" id="MFL9002095.1"/>
    </source>
</evidence>
<protein>
    <submittedName>
        <fullName evidence="2">Uncharacterized protein</fullName>
    </submittedName>
</protein>
<feature type="transmembrane region" description="Helical" evidence="1">
    <location>
        <begin position="51"/>
        <end position="71"/>
    </location>
</feature>
<sequence length="379" mass="42294">MNTAPKFDTYPLERAPDFPWWYAIGAGLFVLACAGAMQLDFGSFYNPIMRFLLIASVLAPWLLIFLLRVLFYRLNRHNSQCYAETSQQIQQAWWVRHRQTVALIEAVLVGGGSSDPEHRQALFSADHQPPAPAMTPDGATVRLLQMFGDEVVEREWQLAKLLVLQWQAQRPEPGPLQPLACYWQGSLSAWQAFVEQMGKTFAQVQLPEQPESWRGIDSLDSIIYRMQGAPSDARILCAGCQSLPARPDSRLPAGEAAVLWLFGPEGGVRFSRGEWFDADTELLPTVAERVLQQSEITSPPQACVSFSQPDVPSLSLHGWNTKQNVQDANFGDLEGLQAMVVQTLAAWYVEQHQVPCAWLANDPHHTLALGIVKPDDSNS</sequence>
<organism evidence="2 3">
    <name type="scientific">Pseudomonas azerbaijanorientalis</name>
    <dbReference type="NCBI Taxonomy" id="2842350"/>
    <lineage>
        <taxon>Bacteria</taxon>
        <taxon>Pseudomonadati</taxon>
        <taxon>Pseudomonadota</taxon>
        <taxon>Gammaproteobacteria</taxon>
        <taxon>Pseudomonadales</taxon>
        <taxon>Pseudomonadaceae</taxon>
        <taxon>Pseudomonas</taxon>
    </lineage>
</organism>
<dbReference type="EMBL" id="JBJNUY010000013">
    <property type="protein sequence ID" value="MFL9002095.1"/>
    <property type="molecule type" value="Genomic_DNA"/>
</dbReference>
<keyword evidence="1" id="KW-0812">Transmembrane</keyword>
<dbReference type="RefSeq" id="WP_407801924.1">
    <property type="nucleotide sequence ID" value="NZ_JBJNUX010000018.1"/>
</dbReference>
<dbReference type="PROSITE" id="PS51257">
    <property type="entry name" value="PROKAR_LIPOPROTEIN"/>
    <property type="match status" value="1"/>
</dbReference>
<name>A0ABW8WB07_9PSED</name>
<gene>
    <name evidence="2" type="ORF">ACJ8NA_26070</name>
</gene>
<dbReference type="Proteomes" id="UP001628646">
    <property type="component" value="Unassembled WGS sequence"/>
</dbReference>
<evidence type="ECO:0000256" key="1">
    <source>
        <dbReference type="SAM" id="Phobius"/>
    </source>
</evidence>
<keyword evidence="1" id="KW-1133">Transmembrane helix</keyword>
<reference evidence="2 3" key="1">
    <citation type="submission" date="2024-12" db="EMBL/GenBank/DDBJ databases">
        <title>Pseudomonas species isolated from Lotus nodules promote plant growth.</title>
        <authorList>
            <person name="Yu Y.-H."/>
            <person name="Kurtenbach J."/>
            <person name="Crosbie D."/>
            <person name="Brachmann A."/>
            <person name="Marin M."/>
        </authorList>
    </citation>
    <scope>NUCLEOTIDE SEQUENCE [LARGE SCALE GENOMIC DNA]</scope>
    <source>
        <strain evidence="2 3">PLb11B</strain>
    </source>
</reference>
<evidence type="ECO:0000313" key="3">
    <source>
        <dbReference type="Proteomes" id="UP001628646"/>
    </source>
</evidence>
<keyword evidence="1" id="KW-0472">Membrane</keyword>
<comment type="caution">
    <text evidence="2">The sequence shown here is derived from an EMBL/GenBank/DDBJ whole genome shotgun (WGS) entry which is preliminary data.</text>
</comment>
<feature type="transmembrane region" description="Helical" evidence="1">
    <location>
        <begin position="20"/>
        <end position="39"/>
    </location>
</feature>
<keyword evidence="3" id="KW-1185">Reference proteome</keyword>
<proteinExistence type="predicted"/>
<accession>A0ABW8WB07</accession>